<sequence length="221" mass="24193">MGNRLLYPSARSARYRFLVAGSLVVFLATPVMRLDAQQLVPFGDVPAIENFSEAEIATRGRQPDRPLTYAPWRKVCFKATQEAGSKMVCRTTINGKWDTGQIALRVDLIEREGDPVARLQMFVPPGSFLQPGIKLTVDQGSPLQIPYVICLTNGCVAGSVANAGLIHELESGQMLVLETVNSNVVGVTTSLPLKEFAKVHQGAPAQVFEQRLEGDWEQLGR</sequence>
<gene>
    <name evidence="1" type="ORF">SAMN05444171_1310</name>
</gene>
<dbReference type="InterPro" id="IPR038696">
    <property type="entry name" value="IalB_sf"/>
</dbReference>
<dbReference type="InterPro" id="IPR010642">
    <property type="entry name" value="Invasion_prot_B"/>
</dbReference>
<protein>
    <submittedName>
        <fullName evidence="1">Invasion protein IalB, involved in pathogenesis</fullName>
    </submittedName>
</protein>
<dbReference type="EMBL" id="FNTI01000001">
    <property type="protein sequence ID" value="SEC39891.1"/>
    <property type="molecule type" value="Genomic_DNA"/>
</dbReference>
<dbReference type="AlphaFoldDB" id="A0A1H4S7P6"/>
<name>A0A1H4S7P6_9BRAD</name>
<reference evidence="1 2" key="1">
    <citation type="submission" date="2016-10" db="EMBL/GenBank/DDBJ databases">
        <authorList>
            <person name="de Groot N.N."/>
        </authorList>
    </citation>
    <scope>NUCLEOTIDE SEQUENCE [LARGE SCALE GENOMIC DNA]</scope>
    <source>
        <strain evidence="1 2">GAS522</strain>
    </source>
</reference>
<organism evidence="1 2">
    <name type="scientific">Bradyrhizobium lablabi</name>
    <dbReference type="NCBI Taxonomy" id="722472"/>
    <lineage>
        <taxon>Bacteria</taxon>
        <taxon>Pseudomonadati</taxon>
        <taxon>Pseudomonadota</taxon>
        <taxon>Alphaproteobacteria</taxon>
        <taxon>Hyphomicrobiales</taxon>
        <taxon>Nitrobacteraceae</taxon>
        <taxon>Bradyrhizobium</taxon>
    </lineage>
</organism>
<accession>A0A1H4S7P6</accession>
<dbReference type="Pfam" id="PF06776">
    <property type="entry name" value="IalB"/>
    <property type="match status" value="1"/>
</dbReference>
<dbReference type="Gene3D" id="2.60.40.1880">
    <property type="entry name" value="Invasion associated locus B (IalB) protein"/>
    <property type="match status" value="1"/>
</dbReference>
<dbReference type="OrthoDB" id="8017994at2"/>
<proteinExistence type="predicted"/>
<dbReference type="Proteomes" id="UP000183208">
    <property type="component" value="Unassembled WGS sequence"/>
</dbReference>
<evidence type="ECO:0000313" key="2">
    <source>
        <dbReference type="Proteomes" id="UP000183208"/>
    </source>
</evidence>
<evidence type="ECO:0000313" key="1">
    <source>
        <dbReference type="EMBL" id="SEC39891.1"/>
    </source>
</evidence>